<dbReference type="PRINTS" id="PR00364">
    <property type="entry name" value="DISEASERSIST"/>
</dbReference>
<keyword evidence="2" id="KW-0175">Coiled coil</keyword>
<dbReference type="InterPro" id="IPR011990">
    <property type="entry name" value="TPR-like_helical_dom_sf"/>
</dbReference>
<organism evidence="4 5">
    <name type="scientific">Streptoalloteichus tenebrarius (strain ATCC 17920 / DSM 40477 / JCM 4838 / CBS 697.72 / NBRC 16177 / NCIMB 11028 / NRRL B-12390 / A12253. 1 / ISP 5477)</name>
    <name type="common">Streptomyces tenebrarius</name>
    <dbReference type="NCBI Taxonomy" id="1933"/>
    <lineage>
        <taxon>Bacteria</taxon>
        <taxon>Bacillati</taxon>
        <taxon>Actinomycetota</taxon>
        <taxon>Actinomycetes</taxon>
        <taxon>Pseudonocardiales</taxon>
        <taxon>Pseudonocardiaceae</taxon>
        <taxon>Streptoalloteichus</taxon>
    </lineage>
</organism>
<gene>
    <name evidence="4" type="ORF">LX15_006164</name>
</gene>
<reference evidence="4 5" key="1">
    <citation type="submission" date="2022-06" db="EMBL/GenBank/DDBJ databases">
        <title>Genomic Encyclopedia of Archaeal and Bacterial Type Strains, Phase II (KMG-II): from individual species to whole genera.</title>
        <authorList>
            <person name="Goeker M."/>
        </authorList>
    </citation>
    <scope>NUCLEOTIDE SEQUENCE [LARGE SCALE GENOMIC DNA]</scope>
    <source>
        <strain evidence="4 5">DSM 40477</strain>
    </source>
</reference>
<feature type="repeat" description="TPR" evidence="1">
    <location>
        <begin position="553"/>
        <end position="586"/>
    </location>
</feature>
<dbReference type="EMBL" id="JAMTCP010000069">
    <property type="protein sequence ID" value="MCP2262427.1"/>
    <property type="molecule type" value="Genomic_DNA"/>
</dbReference>
<evidence type="ECO:0000256" key="3">
    <source>
        <dbReference type="SAM" id="MobiDB-lite"/>
    </source>
</evidence>
<dbReference type="PANTHER" id="PTHR47691:SF3">
    <property type="entry name" value="HTH-TYPE TRANSCRIPTIONAL REGULATOR RV0890C-RELATED"/>
    <property type="match status" value="1"/>
</dbReference>
<proteinExistence type="predicted"/>
<dbReference type="Gene3D" id="1.10.8.430">
    <property type="entry name" value="Helical domain of apoptotic protease-activating factors"/>
    <property type="match status" value="1"/>
</dbReference>
<feature type="region of interest" description="Disordered" evidence="3">
    <location>
        <begin position="1"/>
        <end position="23"/>
    </location>
</feature>
<feature type="region of interest" description="Disordered" evidence="3">
    <location>
        <begin position="38"/>
        <end position="61"/>
    </location>
</feature>
<dbReference type="InterPro" id="IPR027417">
    <property type="entry name" value="P-loop_NTPase"/>
</dbReference>
<dbReference type="InterPro" id="IPR042197">
    <property type="entry name" value="Apaf_helical"/>
</dbReference>
<evidence type="ECO:0000256" key="1">
    <source>
        <dbReference type="PROSITE-ProRule" id="PRU00339"/>
    </source>
</evidence>
<dbReference type="Gene3D" id="3.40.50.300">
    <property type="entry name" value="P-loop containing nucleotide triphosphate hydrolases"/>
    <property type="match status" value="1"/>
</dbReference>
<name>A0ABT1I3S7_STRSD</name>
<feature type="coiled-coil region" evidence="2">
    <location>
        <begin position="519"/>
        <end position="546"/>
    </location>
</feature>
<dbReference type="SUPFAM" id="SSF52540">
    <property type="entry name" value="P-loop containing nucleoside triphosphate hydrolases"/>
    <property type="match status" value="1"/>
</dbReference>
<keyword evidence="5" id="KW-1185">Reference proteome</keyword>
<comment type="caution">
    <text evidence="4">The sequence shown here is derived from an EMBL/GenBank/DDBJ whole genome shotgun (WGS) entry which is preliminary data.</text>
</comment>
<dbReference type="InterPro" id="IPR019734">
    <property type="entry name" value="TPR_rpt"/>
</dbReference>
<dbReference type="SMART" id="SM00028">
    <property type="entry name" value="TPR"/>
    <property type="match status" value="4"/>
</dbReference>
<dbReference type="Gene3D" id="1.25.40.10">
    <property type="entry name" value="Tetratricopeptide repeat domain"/>
    <property type="match status" value="1"/>
</dbReference>
<sequence>MDGGGHRDEPRDETPPVQANSVRDVVGTVVQVGRVDTFVSSGDAPPPVTVPRELPPEPAPFVNRSKEMSLLADGLARREPHERPMVVVLSGPEGIGRTTLGVRWAHDVRDRFADGQLWVDLERVRQRGASGISDVAADFLRAMGVHDRWIPSDPSGRFGLLRSKTAEGRFLIGLDNVANSAEVMPLMPASSRSAVLITTHWELDELVTDGAEAVRLAPLADEDGLRLLAEHIGAERVEAEPEAAADLVRLCGGLPLALRVVAAQLRRRRRLSIADLARELGADPTLPRVDPSMLDRLRSEGRAVVNSACENSYRNLPDQARRLYRVLGLHPGPCFSREVVAAAADLPPHTADELLDVLHRGHLVEEDESSRRFRFHHQLIRLHAAGRAHAEESAEERDRIVDRMVRWYLRTAEAADWAVMGVRMRWPLGQQRPPEEPSFASSSAALSWLDDERITLLGAVRAAAERHWDDVVWRLCQALWALYLHRKYYHDWIESHRLAVEAARRCGNPWAEARMRSQLARAYREQKRWEEAHDELAEARRAAEDAGHPQLLASVVEFTGLTHFDQGDYPSALAAFRYSLRVNEELGDRRGIALQLQFVGRTLNRTGEHAEAAAAFERARDLLAELGDDRTKARVLTGLGDVYRHLGRLDDARAVLMEAVAIMRRLGAWDYESDALEPLVELTEGPSRVEHLRRLMEIHLSTGSPRAEEFRARLADAER</sequence>
<dbReference type="Pfam" id="PF13424">
    <property type="entry name" value="TPR_12"/>
    <property type="match status" value="1"/>
</dbReference>
<feature type="compositionally biased region" description="Basic and acidic residues" evidence="3">
    <location>
        <begin position="1"/>
        <end position="14"/>
    </location>
</feature>
<dbReference type="Proteomes" id="UP001205311">
    <property type="component" value="Unassembled WGS sequence"/>
</dbReference>
<keyword evidence="1" id="KW-0802">TPR repeat</keyword>
<evidence type="ECO:0000256" key="2">
    <source>
        <dbReference type="SAM" id="Coils"/>
    </source>
</evidence>
<accession>A0ABT1I3S7</accession>
<dbReference type="PROSITE" id="PS50005">
    <property type="entry name" value="TPR"/>
    <property type="match status" value="1"/>
</dbReference>
<dbReference type="RefSeq" id="WP_253674586.1">
    <property type="nucleotide sequence ID" value="NZ_JAMTCP010000069.1"/>
</dbReference>
<evidence type="ECO:0000313" key="4">
    <source>
        <dbReference type="EMBL" id="MCP2262427.1"/>
    </source>
</evidence>
<dbReference type="SUPFAM" id="SSF48452">
    <property type="entry name" value="TPR-like"/>
    <property type="match status" value="1"/>
</dbReference>
<protein>
    <submittedName>
        <fullName evidence="4">Tetratricopeptide repeat-containing protein</fullName>
    </submittedName>
</protein>
<evidence type="ECO:0000313" key="5">
    <source>
        <dbReference type="Proteomes" id="UP001205311"/>
    </source>
</evidence>
<dbReference type="PANTHER" id="PTHR47691">
    <property type="entry name" value="REGULATOR-RELATED"/>
    <property type="match status" value="1"/>
</dbReference>